<evidence type="ECO:0000313" key="10">
    <source>
        <dbReference type="EMBL" id="WAR13225.1"/>
    </source>
</evidence>
<evidence type="ECO:0000259" key="8">
    <source>
        <dbReference type="Pfam" id="PF04668"/>
    </source>
</evidence>
<comment type="subcellular location">
    <subcellularLocation>
        <location evidence="1">Secreted</location>
    </subcellularLocation>
</comment>
<evidence type="ECO:0000256" key="6">
    <source>
        <dbReference type="ARBA" id="ARBA00023180"/>
    </source>
</evidence>
<evidence type="ECO:0000256" key="5">
    <source>
        <dbReference type="ARBA" id="ARBA00022729"/>
    </source>
</evidence>
<dbReference type="InterPro" id="IPR006761">
    <property type="entry name" value="Tsg"/>
</dbReference>
<evidence type="ECO:0000256" key="1">
    <source>
        <dbReference type="ARBA" id="ARBA00004613"/>
    </source>
</evidence>
<dbReference type="PANTHER" id="PTHR12312:SF16">
    <property type="entry name" value="TWISTED GASTRULATION PROTEIN HOMOLOG 1-A-RELATED"/>
    <property type="match status" value="1"/>
</dbReference>
<dbReference type="Proteomes" id="UP001164746">
    <property type="component" value="Chromosome 8"/>
</dbReference>
<dbReference type="Pfam" id="PF23782">
    <property type="entry name" value="Tsg_N"/>
    <property type="match status" value="1"/>
</dbReference>
<name>A0ABY7EVA5_MYAAR</name>
<keyword evidence="4" id="KW-0964">Secreted</keyword>
<reference evidence="10" key="1">
    <citation type="submission" date="2022-11" db="EMBL/GenBank/DDBJ databases">
        <title>Centuries of genome instability and evolution in soft-shell clam transmissible cancer (bioRxiv).</title>
        <authorList>
            <person name="Hart S.F.M."/>
            <person name="Yonemitsu M.A."/>
            <person name="Giersch R.M."/>
            <person name="Beal B.F."/>
            <person name="Arriagada G."/>
            <person name="Davis B.W."/>
            <person name="Ostrander E.A."/>
            <person name="Goff S.P."/>
            <person name="Metzger M.J."/>
        </authorList>
    </citation>
    <scope>NUCLEOTIDE SEQUENCE</scope>
    <source>
        <strain evidence="10">MELC-2E11</strain>
        <tissue evidence="10">Siphon/mantle</tissue>
    </source>
</reference>
<feature type="domain" description="Tsg N-terminal" evidence="9">
    <location>
        <begin position="140"/>
        <end position="198"/>
    </location>
</feature>
<feature type="domain" description="Tsg C-terminal" evidence="8">
    <location>
        <begin position="205"/>
        <end position="327"/>
    </location>
</feature>
<evidence type="ECO:0000313" key="11">
    <source>
        <dbReference type="Proteomes" id="UP001164746"/>
    </source>
</evidence>
<dbReference type="PANTHER" id="PTHR12312">
    <property type="entry name" value="TWISTED GASTRULATION PROTEIN HOMOLOG 1-A-RELATED"/>
    <property type="match status" value="1"/>
</dbReference>
<evidence type="ECO:0000256" key="2">
    <source>
        <dbReference type="ARBA" id="ARBA00010047"/>
    </source>
</evidence>
<evidence type="ECO:0000256" key="7">
    <source>
        <dbReference type="SAM" id="MobiDB-lite"/>
    </source>
</evidence>
<dbReference type="InterPro" id="IPR057635">
    <property type="entry name" value="Tsg_N"/>
</dbReference>
<comment type="similarity">
    <text evidence="2">Belongs to the twisted gastrulation protein family.</text>
</comment>
<protein>
    <submittedName>
        <fullName evidence="10">TWSG1-like protein</fullName>
    </submittedName>
</protein>
<gene>
    <name evidence="10" type="ORF">MAR_027405</name>
</gene>
<accession>A0ABY7EVA5</accession>
<feature type="compositionally biased region" description="Basic and acidic residues" evidence="7">
    <location>
        <begin position="355"/>
        <end position="389"/>
    </location>
</feature>
<keyword evidence="11" id="KW-1185">Reference proteome</keyword>
<evidence type="ECO:0000256" key="3">
    <source>
        <dbReference type="ARBA" id="ARBA00022473"/>
    </source>
</evidence>
<proteinExistence type="inferred from homology"/>
<keyword evidence="5" id="KW-0732">Signal</keyword>
<organism evidence="10 11">
    <name type="scientific">Mya arenaria</name>
    <name type="common">Soft-shell clam</name>
    <dbReference type="NCBI Taxonomy" id="6604"/>
    <lineage>
        <taxon>Eukaryota</taxon>
        <taxon>Metazoa</taxon>
        <taxon>Spiralia</taxon>
        <taxon>Lophotrochozoa</taxon>
        <taxon>Mollusca</taxon>
        <taxon>Bivalvia</taxon>
        <taxon>Autobranchia</taxon>
        <taxon>Heteroconchia</taxon>
        <taxon>Euheterodonta</taxon>
        <taxon>Imparidentia</taxon>
        <taxon>Neoheterodontei</taxon>
        <taxon>Myida</taxon>
        <taxon>Myoidea</taxon>
        <taxon>Myidae</taxon>
        <taxon>Mya</taxon>
    </lineage>
</organism>
<evidence type="ECO:0000256" key="4">
    <source>
        <dbReference type="ARBA" id="ARBA00022525"/>
    </source>
</evidence>
<feature type="region of interest" description="Disordered" evidence="7">
    <location>
        <begin position="341"/>
        <end position="402"/>
    </location>
</feature>
<sequence>MFLPHHDPATPCPCHTMSLPHYDHATPCPCHTVFLPHHVPTTPCPCHTESLPHPVPATPCPYHTMFLLHHVPATTCSCYTMSLPHHLATMTCPHNTMFLPPHVLATQCSCHTMSLTNARMRWTLPLVALVFVCVFYVGEACNQRLCPSLVSKCQLLKACDCDMTDKKNCSCCHNCQLCLSQLYSECCSCVEMCPTPKAEDTIGNTNTIEELPDPIPELFSVLTDEEDSEKRWTIHSYPVYYESLYTRFANNEKNKDNAHAHDVPLSHSINCTVAFMSKCMSAHKCKMSCQSMGAAKYRWTHHEGCCQCIGDTCIDYGYNKPLCLQCRGDDNDQMTETELEQEEDDIDNVNNEAEQQEKHHDEQHEAKHHEENHRADDDMKHRAESDTQRHRVHTDSSAVDFN</sequence>
<evidence type="ECO:0000259" key="9">
    <source>
        <dbReference type="Pfam" id="PF23782"/>
    </source>
</evidence>
<keyword evidence="3" id="KW-0217">Developmental protein</keyword>
<dbReference type="Pfam" id="PF04668">
    <property type="entry name" value="Tsg"/>
    <property type="match status" value="1"/>
</dbReference>
<keyword evidence="6" id="KW-0325">Glycoprotein</keyword>
<dbReference type="EMBL" id="CP111019">
    <property type="protein sequence ID" value="WAR13225.1"/>
    <property type="molecule type" value="Genomic_DNA"/>
</dbReference>
<dbReference type="InterPro" id="IPR057726">
    <property type="entry name" value="Tsg_C"/>
</dbReference>